<dbReference type="RefSeq" id="XP_004831603.1">
    <property type="nucleotide sequence ID" value="XM_004831546.1"/>
</dbReference>
<feature type="chain" id="PRO_5003952896" description="Signal peptide containing protein" evidence="1">
    <location>
        <begin position="19"/>
        <end position="636"/>
    </location>
</feature>
<keyword evidence="1" id="KW-0732">Signal</keyword>
<sequence length="636" mass="71730">MRVLILLYAFCLVGLGYCGDCVPPKDSYCDTKPATQPEDGSTPSSDLVSKVDASLFDIEETEENGIEVLKLTAKEGTVAKKLECDEEVIWRNYRGSCLSAKIYFDEGKPELATVQYRENGGDRTLFLYRDGKEWDSNEKVYERKMKDLIEKRKHRNPVILDLTDPDMTKMDLCGGNSYGVSFKEYSPNDDFYISAVLYGKEEVWEAFGVERCLGARISTRGDSMLLALEVKDDQQKIPKCFERVDGSWKEIRLRMFNARLRELERGTRLRCKLDLLRPDEDMIQSVIRDNGGLICRKYFPKDCPEIESVVFLKDLLWDASEGDTCTSVTVVANGDVILLDIGLEDAPVEVKGFKKVGDSFRELPTEECFKKAEEIKKLFPNSDPFSEEIQESKPTSSFVSKVDSSIFEVEEVEEDVMTVLKLTEKSAKSTNTLLYDGQVVWKGRYPHDSCSSATLYIKPKGPVGALYRFRRGERLMEGYRKFADGKWTAVSGAEFKQLMEEDRTILSPTKDTGSVIPTTLDIAKPDRRNVEVTEEEGENGVKNKDYDPVNSSEMILAVVEAGTSVWNAKEGERCTFATLIAKGSAALLALGIQTNGVSSTLYFEQKGKEWRDLTEDDYDRKLQEMRNSAPPSATLV</sequence>
<dbReference type="AlphaFoldDB" id="L1L9H9"/>
<name>L1L9H9_THEEQ</name>
<proteinExistence type="predicted"/>
<dbReference type="OrthoDB" id="360301at2759"/>
<dbReference type="EMBL" id="ACOU01000007">
    <property type="protein sequence ID" value="EKX72151.1"/>
    <property type="molecule type" value="Genomic_DNA"/>
</dbReference>
<evidence type="ECO:0000313" key="2">
    <source>
        <dbReference type="EMBL" id="EKX72151.1"/>
    </source>
</evidence>
<accession>L1L9H9</accession>
<reference evidence="2 3" key="1">
    <citation type="journal article" date="2012" name="BMC Genomics">
        <title>Comparative genomic analysis and phylogenetic position of Theileria equi.</title>
        <authorList>
            <person name="Kappmeyer L.S."/>
            <person name="Thiagarajan M."/>
            <person name="Herndon D.R."/>
            <person name="Ramsay J.D."/>
            <person name="Caler E."/>
            <person name="Djikeng A."/>
            <person name="Gillespie J.J."/>
            <person name="Lau A.O."/>
            <person name="Roalson E.H."/>
            <person name="Silva J.C."/>
            <person name="Silva M.G."/>
            <person name="Suarez C.E."/>
            <person name="Ueti M.W."/>
            <person name="Nene V.M."/>
            <person name="Mealey R.H."/>
            <person name="Knowles D.P."/>
            <person name="Brayton K.A."/>
        </authorList>
    </citation>
    <scope>NUCLEOTIDE SEQUENCE [LARGE SCALE GENOMIC DNA]</scope>
    <source>
        <strain evidence="2 3">WA</strain>
    </source>
</reference>
<protein>
    <recommendedName>
        <fullName evidence="4">Signal peptide containing protein</fullName>
    </recommendedName>
</protein>
<dbReference type="VEuPathDB" id="PiroplasmaDB:BEWA_046150"/>
<gene>
    <name evidence="2" type="ORF">BEWA_046150</name>
</gene>
<feature type="signal peptide" evidence="1">
    <location>
        <begin position="1"/>
        <end position="18"/>
    </location>
</feature>
<dbReference type="Proteomes" id="UP000031512">
    <property type="component" value="Unassembled WGS sequence"/>
</dbReference>
<dbReference type="KEGG" id="beq:BEWA_046150"/>
<evidence type="ECO:0008006" key="4">
    <source>
        <dbReference type="Google" id="ProtNLM"/>
    </source>
</evidence>
<comment type="caution">
    <text evidence="2">The sequence shown here is derived from an EMBL/GenBank/DDBJ whole genome shotgun (WGS) entry which is preliminary data.</text>
</comment>
<dbReference type="GeneID" id="15804242"/>
<keyword evidence="3" id="KW-1185">Reference proteome</keyword>
<evidence type="ECO:0000256" key="1">
    <source>
        <dbReference type="SAM" id="SignalP"/>
    </source>
</evidence>
<evidence type="ECO:0000313" key="3">
    <source>
        <dbReference type="Proteomes" id="UP000031512"/>
    </source>
</evidence>
<organism evidence="2 3">
    <name type="scientific">Theileria equi strain WA</name>
    <dbReference type="NCBI Taxonomy" id="1537102"/>
    <lineage>
        <taxon>Eukaryota</taxon>
        <taxon>Sar</taxon>
        <taxon>Alveolata</taxon>
        <taxon>Apicomplexa</taxon>
        <taxon>Aconoidasida</taxon>
        <taxon>Piroplasmida</taxon>
        <taxon>Theileriidae</taxon>
        <taxon>Theileria</taxon>
    </lineage>
</organism>